<dbReference type="Gene3D" id="2.60.120.330">
    <property type="entry name" value="B-lactam Antibiotic, Isopenicillin N Synthase, Chain"/>
    <property type="match status" value="1"/>
</dbReference>
<comment type="caution">
    <text evidence="9">The sequence shown here is derived from an EMBL/GenBank/DDBJ whole genome shotgun (WGS) entry which is preliminary data.</text>
</comment>
<evidence type="ECO:0000313" key="9">
    <source>
        <dbReference type="EMBL" id="GIG45969.1"/>
    </source>
</evidence>
<keyword evidence="4 7" id="KW-0560">Oxidoreductase</keyword>
<reference evidence="9" key="1">
    <citation type="submission" date="2021-01" db="EMBL/GenBank/DDBJ databases">
        <title>Whole genome shotgun sequence of Dactylosporangium siamense NBRC 106093.</title>
        <authorList>
            <person name="Komaki H."/>
            <person name="Tamura T."/>
        </authorList>
    </citation>
    <scope>NUCLEOTIDE SEQUENCE</scope>
    <source>
        <strain evidence="9">NBRC 106093</strain>
    </source>
</reference>
<evidence type="ECO:0000256" key="7">
    <source>
        <dbReference type="RuleBase" id="RU003682"/>
    </source>
</evidence>
<dbReference type="SUPFAM" id="SSF51197">
    <property type="entry name" value="Clavaminate synthase-like"/>
    <property type="match status" value="1"/>
</dbReference>
<dbReference type="RefSeq" id="WP_203847762.1">
    <property type="nucleotide sequence ID" value="NZ_BAAAVW010000012.1"/>
</dbReference>
<keyword evidence="6" id="KW-0045">Antibiotic biosynthesis</keyword>
<sequence length="325" mass="35169">MDALPVIDISDPAVAAPQIEAACRRSGFFYVTGHGVPAELTGRLDAAARAFFALPEPDKLEIAMARGGRAWRGFFPVGAELTSGVPDRKEGVYFGTELGPDAPQVRAGLPLHGANLFPRQVPDLRPAVLEYLDRLTGVAQAVLRGVALSLGLPGDYFATSYTADPTILFRIFHYPPDDPGKGGEWGVGEHTDYGLLTLLLQDGNGGLQVRTPDGWLDAPPIPGTFVCNIGDMLDRMTGGWYRSTPHRVRNLSGNERLSFPFFFDPDFNQEVPPLPATGHAGGQRWDGQDLRAFTGTYGEYLVGKVGKVFPELIAETRHQEAPNLG</sequence>
<dbReference type="Proteomes" id="UP000660611">
    <property type="component" value="Unassembled WGS sequence"/>
</dbReference>
<evidence type="ECO:0000256" key="6">
    <source>
        <dbReference type="ARBA" id="ARBA00023194"/>
    </source>
</evidence>
<keyword evidence="10" id="KW-1185">Reference proteome</keyword>
<accession>A0A919U7X9</accession>
<dbReference type="GO" id="GO:0046872">
    <property type="term" value="F:metal ion binding"/>
    <property type="evidence" value="ECO:0007669"/>
    <property type="project" value="UniProtKB-KW"/>
</dbReference>
<keyword evidence="5 7" id="KW-0408">Iron</keyword>
<evidence type="ECO:0000256" key="1">
    <source>
        <dbReference type="ARBA" id="ARBA00004792"/>
    </source>
</evidence>
<comment type="similarity">
    <text evidence="2 7">Belongs to the iron/ascorbate-dependent oxidoreductase family.</text>
</comment>
<dbReference type="PROSITE" id="PS51471">
    <property type="entry name" value="FE2OG_OXY"/>
    <property type="match status" value="1"/>
</dbReference>
<gene>
    <name evidence="9" type="ORF">Dsi01nite_040100</name>
</gene>
<dbReference type="InterPro" id="IPR044861">
    <property type="entry name" value="IPNS-like_FE2OG_OXY"/>
</dbReference>
<dbReference type="EMBL" id="BONQ01000059">
    <property type="protein sequence ID" value="GIG45969.1"/>
    <property type="molecule type" value="Genomic_DNA"/>
</dbReference>
<dbReference type="Pfam" id="PF03171">
    <property type="entry name" value="2OG-FeII_Oxy"/>
    <property type="match status" value="1"/>
</dbReference>
<evidence type="ECO:0000256" key="5">
    <source>
        <dbReference type="ARBA" id="ARBA00023004"/>
    </source>
</evidence>
<comment type="pathway">
    <text evidence="1">Antibiotic biosynthesis.</text>
</comment>
<dbReference type="PANTHER" id="PTHR10209:SF881">
    <property type="entry name" value="FI07970P-RELATED"/>
    <property type="match status" value="1"/>
</dbReference>
<dbReference type="InterPro" id="IPR027443">
    <property type="entry name" value="IPNS-like_sf"/>
</dbReference>
<feature type="domain" description="Fe2OG dioxygenase" evidence="8">
    <location>
        <begin position="164"/>
        <end position="265"/>
    </location>
</feature>
<dbReference type="Pfam" id="PF14226">
    <property type="entry name" value="DIOX_N"/>
    <property type="match status" value="1"/>
</dbReference>
<protein>
    <submittedName>
        <fullName evidence="9">Iron/ascorbate oxidoreductase</fullName>
    </submittedName>
</protein>
<evidence type="ECO:0000256" key="3">
    <source>
        <dbReference type="ARBA" id="ARBA00022723"/>
    </source>
</evidence>
<evidence type="ECO:0000256" key="2">
    <source>
        <dbReference type="ARBA" id="ARBA00008056"/>
    </source>
</evidence>
<dbReference type="PANTHER" id="PTHR10209">
    <property type="entry name" value="OXIDOREDUCTASE, 2OG-FE II OXYGENASE FAMILY PROTEIN"/>
    <property type="match status" value="1"/>
</dbReference>
<evidence type="ECO:0000313" key="10">
    <source>
        <dbReference type="Proteomes" id="UP000660611"/>
    </source>
</evidence>
<dbReference type="GO" id="GO:0017000">
    <property type="term" value="P:antibiotic biosynthetic process"/>
    <property type="evidence" value="ECO:0007669"/>
    <property type="project" value="UniProtKB-KW"/>
</dbReference>
<evidence type="ECO:0000256" key="4">
    <source>
        <dbReference type="ARBA" id="ARBA00023002"/>
    </source>
</evidence>
<dbReference type="AlphaFoldDB" id="A0A919U7X9"/>
<dbReference type="GO" id="GO:0016491">
    <property type="term" value="F:oxidoreductase activity"/>
    <property type="evidence" value="ECO:0007669"/>
    <property type="project" value="UniProtKB-KW"/>
</dbReference>
<dbReference type="InterPro" id="IPR026992">
    <property type="entry name" value="DIOX_N"/>
</dbReference>
<dbReference type="PRINTS" id="PR00682">
    <property type="entry name" value="IPNSYNTHASE"/>
</dbReference>
<organism evidence="9 10">
    <name type="scientific">Dactylosporangium siamense</name>
    <dbReference type="NCBI Taxonomy" id="685454"/>
    <lineage>
        <taxon>Bacteria</taxon>
        <taxon>Bacillati</taxon>
        <taxon>Actinomycetota</taxon>
        <taxon>Actinomycetes</taxon>
        <taxon>Micromonosporales</taxon>
        <taxon>Micromonosporaceae</taxon>
        <taxon>Dactylosporangium</taxon>
    </lineage>
</organism>
<name>A0A919U7X9_9ACTN</name>
<dbReference type="InterPro" id="IPR005123">
    <property type="entry name" value="Oxoglu/Fe-dep_dioxygenase_dom"/>
</dbReference>
<evidence type="ECO:0000259" key="8">
    <source>
        <dbReference type="PROSITE" id="PS51471"/>
    </source>
</evidence>
<proteinExistence type="inferred from homology"/>
<keyword evidence="3 7" id="KW-0479">Metal-binding</keyword>